<feature type="compositionally biased region" description="Polar residues" evidence="6">
    <location>
        <begin position="581"/>
        <end position="597"/>
    </location>
</feature>
<dbReference type="GO" id="GO:0005737">
    <property type="term" value="C:cytoplasm"/>
    <property type="evidence" value="ECO:0007669"/>
    <property type="project" value="TreeGrafter"/>
</dbReference>
<dbReference type="PANTHER" id="PTHR12953">
    <property type="entry name" value="MEMBRANE PROTEIN CH1 RELATED"/>
    <property type="match status" value="1"/>
</dbReference>
<evidence type="ECO:0000256" key="2">
    <source>
        <dbReference type="ARBA" id="ARBA00022692"/>
    </source>
</evidence>
<dbReference type="InterPro" id="IPR012919">
    <property type="entry name" value="SUN_dom"/>
</dbReference>
<dbReference type="GO" id="GO:0034975">
    <property type="term" value="P:protein folding in endoplasmic reticulum"/>
    <property type="evidence" value="ECO:0007669"/>
    <property type="project" value="TreeGrafter"/>
</dbReference>
<comment type="caution">
    <text evidence="8">The sequence shown here is derived from an EMBL/GenBank/DDBJ whole genome shotgun (WGS) entry which is preliminary data.</text>
</comment>
<keyword evidence="9" id="KW-1185">Reference proteome</keyword>
<name>A0AAV0WBY6_9HEMI</name>
<reference evidence="8 9" key="1">
    <citation type="submission" date="2023-01" db="EMBL/GenBank/DDBJ databases">
        <authorList>
            <person name="Whitehead M."/>
        </authorList>
    </citation>
    <scope>NUCLEOTIDE SEQUENCE [LARGE SCALE GENOMIC DNA]</scope>
</reference>
<evidence type="ECO:0000256" key="1">
    <source>
        <dbReference type="ARBA" id="ARBA00004308"/>
    </source>
</evidence>
<feature type="region of interest" description="Disordered" evidence="6">
    <location>
        <begin position="581"/>
        <end position="609"/>
    </location>
</feature>
<dbReference type="Pfam" id="PF07738">
    <property type="entry name" value="Sad1_UNC"/>
    <property type="match status" value="1"/>
</dbReference>
<evidence type="ECO:0000256" key="5">
    <source>
        <dbReference type="SAM" id="Coils"/>
    </source>
</evidence>
<keyword evidence="2" id="KW-0812">Transmembrane</keyword>
<evidence type="ECO:0000256" key="6">
    <source>
        <dbReference type="SAM" id="MobiDB-lite"/>
    </source>
</evidence>
<dbReference type="Proteomes" id="UP001160148">
    <property type="component" value="Unassembled WGS sequence"/>
</dbReference>
<evidence type="ECO:0000313" key="9">
    <source>
        <dbReference type="Proteomes" id="UP001160148"/>
    </source>
</evidence>
<evidence type="ECO:0000313" key="8">
    <source>
        <dbReference type="EMBL" id="CAI6353297.1"/>
    </source>
</evidence>
<keyword evidence="4" id="KW-0472">Membrane</keyword>
<feature type="domain" description="SUN" evidence="7">
    <location>
        <begin position="198"/>
        <end position="360"/>
    </location>
</feature>
<feature type="coiled-coil region" evidence="5">
    <location>
        <begin position="789"/>
        <end position="844"/>
    </location>
</feature>
<feature type="compositionally biased region" description="Polar residues" evidence="6">
    <location>
        <begin position="897"/>
        <end position="911"/>
    </location>
</feature>
<dbReference type="AlphaFoldDB" id="A0AAV0WBY6"/>
<dbReference type="GO" id="GO:0016020">
    <property type="term" value="C:membrane"/>
    <property type="evidence" value="ECO:0007669"/>
    <property type="project" value="InterPro"/>
</dbReference>
<feature type="region of interest" description="Disordered" evidence="6">
    <location>
        <begin position="897"/>
        <end position="927"/>
    </location>
</feature>
<dbReference type="EMBL" id="CARXXK010000002">
    <property type="protein sequence ID" value="CAI6353297.1"/>
    <property type="molecule type" value="Genomic_DNA"/>
</dbReference>
<comment type="subcellular location">
    <subcellularLocation>
        <location evidence="1">Endomembrane system</location>
    </subcellularLocation>
</comment>
<dbReference type="PANTHER" id="PTHR12953:SF0">
    <property type="entry name" value="SUN DOMAIN-CONTAINING OSSIFICATION FACTOR"/>
    <property type="match status" value="1"/>
</dbReference>
<keyword evidence="5" id="KW-0175">Coiled coil</keyword>
<organism evidence="8 9">
    <name type="scientific">Macrosiphum euphorbiae</name>
    <name type="common">potato aphid</name>
    <dbReference type="NCBI Taxonomy" id="13131"/>
    <lineage>
        <taxon>Eukaryota</taxon>
        <taxon>Metazoa</taxon>
        <taxon>Ecdysozoa</taxon>
        <taxon>Arthropoda</taxon>
        <taxon>Hexapoda</taxon>
        <taxon>Insecta</taxon>
        <taxon>Pterygota</taxon>
        <taxon>Neoptera</taxon>
        <taxon>Paraneoptera</taxon>
        <taxon>Hemiptera</taxon>
        <taxon>Sternorrhyncha</taxon>
        <taxon>Aphidomorpha</taxon>
        <taxon>Aphidoidea</taxon>
        <taxon>Aphididae</taxon>
        <taxon>Macrosiphini</taxon>
        <taxon>Macrosiphum</taxon>
    </lineage>
</organism>
<dbReference type="PROSITE" id="PS51469">
    <property type="entry name" value="SUN"/>
    <property type="match status" value="1"/>
</dbReference>
<proteinExistence type="predicted"/>
<evidence type="ECO:0000259" key="7">
    <source>
        <dbReference type="PROSITE" id="PS51469"/>
    </source>
</evidence>
<evidence type="ECO:0000256" key="4">
    <source>
        <dbReference type="ARBA" id="ARBA00023136"/>
    </source>
</evidence>
<protein>
    <recommendedName>
        <fullName evidence="7">SUN domain-containing protein</fullName>
    </recommendedName>
</protein>
<dbReference type="InterPro" id="IPR045120">
    <property type="entry name" value="Suco/Slp1-like"/>
</dbReference>
<accession>A0AAV0WBY6</accession>
<evidence type="ECO:0000256" key="3">
    <source>
        <dbReference type="ARBA" id="ARBA00022989"/>
    </source>
</evidence>
<gene>
    <name evidence="8" type="ORF">MEUPH1_LOCUS9434</name>
</gene>
<dbReference type="GO" id="GO:0012505">
    <property type="term" value="C:endomembrane system"/>
    <property type="evidence" value="ECO:0007669"/>
    <property type="project" value="UniProtKB-SubCell"/>
</dbReference>
<keyword evidence="3" id="KW-1133">Transmembrane helix</keyword>
<sequence length="1056" mass="120105">MKTVCRKSSAVGSRQQKFRSTMRFHLVRFDIRHTCLLIVISVLMPTIIAENGNISESDYNSLVYDNTSTIFLHKSTDKSAAQKTFNYKHRWKSILNVLDTCNKDIIFPEIQPNLDTDKRIVSEIEENLMTNNFNSSSEFITKDNLAEDYITIKTHMIDDDEFKESKFQSVDVSTSVRNVTINEDIPSFREWTKKQLEEAEKQPATNETKYNHNKKILKKNYASPECGAKVVSTNPEAKYPHLLLTKPSDEYLLNLCKSTTWFVVELCEAIQVKKIELANFELFSSTPKEFSVYVASRLNARVWTPIANLVAEDVRILQGFILNTTDENEFNKYIKVEINSHYGKEHYCPISVFNAYGLSEIEVLERSDENGLEINIAENEDADDFDALNEEIQNNRNKSMDSKNTLLDSARVAVMSIVKIAADVLDIRQKNTNHFSNNTLNDNIDNITAEVQLSKCITPGYIMVCHSCNDTFYKQMFDTISCEADHLTEMYQNRYIHNTIMNSDACVEYGLDFLTIKKKSKRKISLISDRRKNFILSIFPRVKIAALCNTLAIVHKKIVLNKAKRVYISDNLIINLQTSIPDENESTSNNSTTKLQQSKNDTSYSDTTDDNKSTVYLSSYIEPIISQILPTKTFLSSDEDPGSSNKLYVKESATVINENATLSSSSNTELNSTNEVPIPSSTQFETSYIVEKPIDSELQNNIETNITNEGTLVEPPSDTFDSFFKDFEVEEQDNDKCNPTAAESLVHHTVQPSVQSQNTKQSLFIRLANRIKDLERNMSLSGEYLQELSTRYKKQVDDMQRTILELTEENRMKREQDLKIYGEIKFLSDQVASLQNSLHCLKTETENLNLFSVIVPESNPLKIGIICLLISTYILLRITGIIGKKNQELEWKNSNTGLGARRQSTNDISSNIKEKHRRPSEEALFSSGTTHQDLLIRNNNGENIKIEKKRKKKRKELILKSKSNAINLEAGGIDSNIKLKSTSSLSQSNRRASSSDLTTCNGSTHDFIKTALSVRNKRSSGPLQHNGTLSVLDSNKNKNVTEIKSKSIKTFFKKMF</sequence>